<sequence>MDIEGRDDAVAHPRRDAKSEAAAERAGMTSPDRVVDSIVRAIRAGVYVPGQRLIEADLTRDYQVSRGPVREALKRLAAEGVLTLTRHRGAYVRALSRAEVHDSLMVLEVLVGLMAKLAAKRIAEGDNADTMREAFRRLLAFRNDGGTAAFLDERRSFYDTILKIGGNHELQRMLPLMQIHLLRMQFQAYITPRDRGKQFAEYQTITDTILSGDGLRAEKVAALHVRRTRLSLMRLPDEAFPAVRATE</sequence>
<dbReference type="GO" id="GO:0003700">
    <property type="term" value="F:DNA-binding transcription factor activity"/>
    <property type="evidence" value="ECO:0007669"/>
    <property type="project" value="InterPro"/>
</dbReference>
<organism evidence="6 7">
    <name type="scientific">Roseiarcus fermentans</name>
    <dbReference type="NCBI Taxonomy" id="1473586"/>
    <lineage>
        <taxon>Bacteria</taxon>
        <taxon>Pseudomonadati</taxon>
        <taxon>Pseudomonadota</taxon>
        <taxon>Alphaproteobacteria</taxon>
        <taxon>Hyphomicrobiales</taxon>
        <taxon>Roseiarcaceae</taxon>
        <taxon>Roseiarcus</taxon>
    </lineage>
</organism>
<dbReference type="PROSITE" id="PS50949">
    <property type="entry name" value="HTH_GNTR"/>
    <property type="match status" value="1"/>
</dbReference>
<dbReference type="EMBL" id="QNRK01000002">
    <property type="protein sequence ID" value="RBP17640.1"/>
    <property type="molecule type" value="Genomic_DNA"/>
</dbReference>
<dbReference type="InterPro" id="IPR011711">
    <property type="entry name" value="GntR_C"/>
</dbReference>
<evidence type="ECO:0000256" key="1">
    <source>
        <dbReference type="ARBA" id="ARBA00023015"/>
    </source>
</evidence>
<feature type="region of interest" description="Disordered" evidence="4">
    <location>
        <begin position="1"/>
        <end position="28"/>
    </location>
</feature>
<evidence type="ECO:0000256" key="2">
    <source>
        <dbReference type="ARBA" id="ARBA00023125"/>
    </source>
</evidence>
<keyword evidence="1" id="KW-0805">Transcription regulation</keyword>
<evidence type="ECO:0000313" key="6">
    <source>
        <dbReference type="EMBL" id="RBP17640.1"/>
    </source>
</evidence>
<evidence type="ECO:0000256" key="4">
    <source>
        <dbReference type="SAM" id="MobiDB-lite"/>
    </source>
</evidence>
<dbReference type="SUPFAM" id="SSF46785">
    <property type="entry name" value="Winged helix' DNA-binding domain"/>
    <property type="match status" value="1"/>
</dbReference>
<accession>A0A366FUA8</accession>
<gene>
    <name evidence="6" type="ORF">DFR50_102132</name>
</gene>
<dbReference type="Pfam" id="PF00392">
    <property type="entry name" value="GntR"/>
    <property type="match status" value="1"/>
</dbReference>
<keyword evidence="2" id="KW-0238">DNA-binding</keyword>
<protein>
    <submittedName>
        <fullName evidence="6">GntR family transcriptional regulator</fullName>
    </submittedName>
</protein>
<dbReference type="SMART" id="SM00895">
    <property type="entry name" value="FCD"/>
    <property type="match status" value="1"/>
</dbReference>
<proteinExistence type="predicted"/>
<name>A0A366FUA8_9HYPH</name>
<evidence type="ECO:0000313" key="7">
    <source>
        <dbReference type="Proteomes" id="UP000253529"/>
    </source>
</evidence>
<evidence type="ECO:0000259" key="5">
    <source>
        <dbReference type="PROSITE" id="PS50949"/>
    </source>
</evidence>
<dbReference type="InterPro" id="IPR008920">
    <property type="entry name" value="TF_FadR/GntR_C"/>
</dbReference>
<dbReference type="GO" id="GO:0003677">
    <property type="term" value="F:DNA binding"/>
    <property type="evidence" value="ECO:0007669"/>
    <property type="project" value="UniProtKB-KW"/>
</dbReference>
<dbReference type="InterPro" id="IPR000524">
    <property type="entry name" value="Tscrpt_reg_HTH_GntR"/>
</dbReference>
<dbReference type="Proteomes" id="UP000253529">
    <property type="component" value="Unassembled WGS sequence"/>
</dbReference>
<feature type="domain" description="HTH gntR-type" evidence="5">
    <location>
        <begin position="28"/>
        <end position="95"/>
    </location>
</feature>
<keyword evidence="7" id="KW-1185">Reference proteome</keyword>
<reference evidence="6 7" key="1">
    <citation type="submission" date="2018-06" db="EMBL/GenBank/DDBJ databases">
        <title>Genomic Encyclopedia of Type Strains, Phase IV (KMG-IV): sequencing the most valuable type-strain genomes for metagenomic binning, comparative biology and taxonomic classification.</title>
        <authorList>
            <person name="Goeker M."/>
        </authorList>
    </citation>
    <scope>NUCLEOTIDE SEQUENCE [LARGE SCALE GENOMIC DNA]</scope>
    <source>
        <strain evidence="6 7">DSM 24875</strain>
    </source>
</reference>
<dbReference type="InterPro" id="IPR036390">
    <property type="entry name" value="WH_DNA-bd_sf"/>
</dbReference>
<dbReference type="SUPFAM" id="SSF48008">
    <property type="entry name" value="GntR ligand-binding domain-like"/>
    <property type="match status" value="1"/>
</dbReference>
<dbReference type="Gene3D" id="1.20.120.530">
    <property type="entry name" value="GntR ligand-binding domain-like"/>
    <property type="match status" value="1"/>
</dbReference>
<dbReference type="PANTHER" id="PTHR43537">
    <property type="entry name" value="TRANSCRIPTIONAL REGULATOR, GNTR FAMILY"/>
    <property type="match status" value="1"/>
</dbReference>
<comment type="caution">
    <text evidence="6">The sequence shown here is derived from an EMBL/GenBank/DDBJ whole genome shotgun (WGS) entry which is preliminary data.</text>
</comment>
<dbReference type="PANTHER" id="PTHR43537:SF24">
    <property type="entry name" value="GLUCONATE OPERON TRANSCRIPTIONAL REPRESSOR"/>
    <property type="match status" value="1"/>
</dbReference>
<feature type="compositionally biased region" description="Basic and acidic residues" evidence="4">
    <location>
        <begin position="1"/>
        <end position="23"/>
    </location>
</feature>
<keyword evidence="3" id="KW-0804">Transcription</keyword>
<dbReference type="SMART" id="SM00345">
    <property type="entry name" value="HTH_GNTR"/>
    <property type="match status" value="1"/>
</dbReference>
<dbReference type="Gene3D" id="1.10.10.10">
    <property type="entry name" value="Winged helix-like DNA-binding domain superfamily/Winged helix DNA-binding domain"/>
    <property type="match status" value="1"/>
</dbReference>
<evidence type="ECO:0000256" key="3">
    <source>
        <dbReference type="ARBA" id="ARBA00023163"/>
    </source>
</evidence>
<dbReference type="Pfam" id="PF07729">
    <property type="entry name" value="FCD"/>
    <property type="match status" value="1"/>
</dbReference>
<dbReference type="AlphaFoldDB" id="A0A366FUA8"/>
<dbReference type="InterPro" id="IPR036388">
    <property type="entry name" value="WH-like_DNA-bd_sf"/>
</dbReference>
<dbReference type="RefSeq" id="WP_170153015.1">
    <property type="nucleotide sequence ID" value="NZ_QNRK01000002.1"/>
</dbReference>
<dbReference type="CDD" id="cd07377">
    <property type="entry name" value="WHTH_GntR"/>
    <property type="match status" value="1"/>
</dbReference>